<protein>
    <submittedName>
        <fullName evidence="1">Uncharacterized protein</fullName>
    </submittedName>
</protein>
<evidence type="ECO:0000313" key="2">
    <source>
        <dbReference type="Proteomes" id="UP000187203"/>
    </source>
</evidence>
<dbReference type="EMBL" id="AWUE01022076">
    <property type="protein sequence ID" value="OMO59706.1"/>
    <property type="molecule type" value="Genomic_DNA"/>
</dbReference>
<dbReference type="AlphaFoldDB" id="A0A1R3GNS2"/>
<reference evidence="2" key="1">
    <citation type="submission" date="2013-09" db="EMBL/GenBank/DDBJ databases">
        <title>Corchorus olitorius genome sequencing.</title>
        <authorList>
            <person name="Alam M."/>
            <person name="Haque M.S."/>
            <person name="Islam M.S."/>
            <person name="Emdad E.M."/>
            <person name="Islam M.M."/>
            <person name="Ahmed B."/>
            <person name="Halim A."/>
            <person name="Hossen Q.M.M."/>
            <person name="Hossain M.Z."/>
            <person name="Ahmed R."/>
            <person name="Khan M.M."/>
            <person name="Islam R."/>
            <person name="Rashid M.M."/>
            <person name="Khan S.A."/>
            <person name="Rahman M.S."/>
            <person name="Alam M."/>
            <person name="Yahiya A.S."/>
            <person name="Khan M.S."/>
            <person name="Azam M.S."/>
            <person name="Haque T."/>
            <person name="Lashkar M.Z.H."/>
            <person name="Akhand A.I."/>
            <person name="Morshed G."/>
            <person name="Roy S."/>
            <person name="Uddin K.S."/>
            <person name="Rabeya T."/>
            <person name="Hossain A.S."/>
            <person name="Chowdhury A."/>
            <person name="Snigdha A.R."/>
            <person name="Mortoza M.S."/>
            <person name="Matin S.A."/>
            <person name="Hoque S.M.E."/>
            <person name="Islam M.K."/>
            <person name="Roy D.K."/>
            <person name="Haider R."/>
            <person name="Moosa M.M."/>
            <person name="Elias S.M."/>
            <person name="Hasan A.M."/>
            <person name="Jahan S."/>
            <person name="Shafiuddin M."/>
            <person name="Mahmood N."/>
            <person name="Shommy N.S."/>
        </authorList>
    </citation>
    <scope>NUCLEOTIDE SEQUENCE [LARGE SCALE GENOMIC DNA]</scope>
    <source>
        <strain evidence="2">cv. O-4</strain>
    </source>
</reference>
<dbReference type="Proteomes" id="UP000187203">
    <property type="component" value="Unassembled WGS sequence"/>
</dbReference>
<name>A0A1R3GNS2_9ROSI</name>
<comment type="caution">
    <text evidence="1">The sequence shown here is derived from an EMBL/GenBank/DDBJ whole genome shotgun (WGS) entry which is preliminary data.</text>
</comment>
<accession>A0A1R3GNS2</accession>
<keyword evidence="2" id="KW-1185">Reference proteome</keyword>
<organism evidence="1 2">
    <name type="scientific">Corchorus olitorius</name>
    <dbReference type="NCBI Taxonomy" id="93759"/>
    <lineage>
        <taxon>Eukaryota</taxon>
        <taxon>Viridiplantae</taxon>
        <taxon>Streptophyta</taxon>
        <taxon>Embryophyta</taxon>
        <taxon>Tracheophyta</taxon>
        <taxon>Spermatophyta</taxon>
        <taxon>Magnoliopsida</taxon>
        <taxon>eudicotyledons</taxon>
        <taxon>Gunneridae</taxon>
        <taxon>Pentapetalae</taxon>
        <taxon>rosids</taxon>
        <taxon>malvids</taxon>
        <taxon>Malvales</taxon>
        <taxon>Malvaceae</taxon>
        <taxon>Grewioideae</taxon>
        <taxon>Apeibeae</taxon>
        <taxon>Corchorus</taxon>
    </lineage>
</organism>
<gene>
    <name evidence="1" type="ORF">COLO4_34114</name>
</gene>
<evidence type="ECO:0000313" key="1">
    <source>
        <dbReference type="EMBL" id="OMO59706.1"/>
    </source>
</evidence>
<proteinExistence type="predicted"/>
<sequence>MVCTVLPLASFVGGMGTRSRWWTEEVRFGAGKKMER</sequence>